<keyword evidence="2" id="KW-1185">Reference proteome</keyword>
<organism evidence="2 3">
    <name type="scientific">Crassostrea virginica</name>
    <name type="common">Eastern oyster</name>
    <dbReference type="NCBI Taxonomy" id="6565"/>
    <lineage>
        <taxon>Eukaryota</taxon>
        <taxon>Metazoa</taxon>
        <taxon>Spiralia</taxon>
        <taxon>Lophotrochozoa</taxon>
        <taxon>Mollusca</taxon>
        <taxon>Bivalvia</taxon>
        <taxon>Autobranchia</taxon>
        <taxon>Pteriomorphia</taxon>
        <taxon>Ostreida</taxon>
        <taxon>Ostreoidea</taxon>
        <taxon>Ostreidae</taxon>
        <taxon>Crassostrea</taxon>
    </lineage>
</organism>
<dbReference type="KEGG" id="cvn:111131540"/>
<reference evidence="3" key="1">
    <citation type="submission" date="2025-08" db="UniProtKB">
        <authorList>
            <consortium name="RefSeq"/>
        </authorList>
    </citation>
    <scope>IDENTIFICATION</scope>
    <source>
        <tissue evidence="3">Whole sample</tissue>
    </source>
</reference>
<dbReference type="GeneID" id="111131540"/>
<evidence type="ECO:0000256" key="1">
    <source>
        <dbReference type="SAM" id="MobiDB-lite"/>
    </source>
</evidence>
<feature type="compositionally biased region" description="Polar residues" evidence="1">
    <location>
        <begin position="70"/>
        <end position="84"/>
    </location>
</feature>
<proteinExistence type="predicted"/>
<evidence type="ECO:0000313" key="3">
    <source>
        <dbReference type="RefSeq" id="XP_022334841.1"/>
    </source>
</evidence>
<gene>
    <name evidence="3" type="primary">LOC111131540</name>
</gene>
<dbReference type="RefSeq" id="XP_022334841.1">
    <property type="nucleotide sequence ID" value="XM_022479133.1"/>
</dbReference>
<dbReference type="Proteomes" id="UP000694844">
    <property type="component" value="Chromosome 4"/>
</dbReference>
<sequence length="123" mass="14035">MRHDEPTSQMIEQIQKVVQSALREELAHFRLEQTKILREAVVEVLPEIEQRMYEKISGKSQVQVEVEKGNGSSPASSPELQGESTHQEKSRQLVSFVQKSTDKTDKKAPLKKKGEKGKRTKHL</sequence>
<dbReference type="AlphaFoldDB" id="A0A8B8E620"/>
<evidence type="ECO:0000313" key="2">
    <source>
        <dbReference type="Proteomes" id="UP000694844"/>
    </source>
</evidence>
<name>A0A8B8E620_CRAVI</name>
<protein>
    <submittedName>
        <fullName evidence="3">Uncharacterized protein LOC111131540</fullName>
    </submittedName>
</protein>
<feature type="region of interest" description="Disordered" evidence="1">
    <location>
        <begin position="59"/>
        <end position="123"/>
    </location>
</feature>
<accession>A0A8B8E620</accession>
<feature type="compositionally biased region" description="Basic residues" evidence="1">
    <location>
        <begin position="109"/>
        <end position="123"/>
    </location>
</feature>